<reference evidence="4" key="1">
    <citation type="journal article" date="2008" name="Nat. Genet.">
        <title>The Pristionchus pacificus genome provides a unique perspective on nematode lifestyle and parasitism.</title>
        <authorList>
            <person name="Dieterich C."/>
            <person name="Clifton S.W."/>
            <person name="Schuster L.N."/>
            <person name="Chinwalla A."/>
            <person name="Delehaunty K."/>
            <person name="Dinkelacker I."/>
            <person name="Fulton L."/>
            <person name="Fulton R."/>
            <person name="Godfrey J."/>
            <person name="Minx P."/>
            <person name="Mitreva M."/>
            <person name="Roeseler W."/>
            <person name="Tian H."/>
            <person name="Witte H."/>
            <person name="Yang S.P."/>
            <person name="Wilson R.K."/>
            <person name="Sommer R.J."/>
        </authorList>
    </citation>
    <scope>NUCLEOTIDE SEQUENCE [LARGE SCALE GENOMIC DNA]</scope>
    <source>
        <strain evidence="4">PS312</strain>
    </source>
</reference>
<feature type="region of interest" description="Disordered" evidence="1">
    <location>
        <begin position="46"/>
        <end position="206"/>
    </location>
</feature>
<evidence type="ECO:0000256" key="2">
    <source>
        <dbReference type="SAM" id="Phobius"/>
    </source>
</evidence>
<proteinExistence type="predicted"/>
<feature type="region of interest" description="Disordered" evidence="1">
    <location>
        <begin position="229"/>
        <end position="265"/>
    </location>
</feature>
<feature type="transmembrane region" description="Helical" evidence="2">
    <location>
        <begin position="20"/>
        <end position="38"/>
    </location>
</feature>
<sequence>MSSFPHKSPLLSGVSRNQQLAVLAALGSVSLVALYVWYQKRQDKAKKMARSAQQQQAAATAATTAAAAKEEAEQSQQLQRVEEGEEQGRGEEVEVKRSEEEEEAHKEEREEQEEEDVEEVIMKTGAPVLLAAAPAAPAAAAVDETPAVAPKEEPFPLVPQQPKKECVVVERDETSSNASDDLSDTDSHSKSSGRSDADFDVEPATLETGGVLKLEVCENFSWAEDVERSYSEAMANEQEEERARIEAGYEGAESPGLDSQGSEVQ</sequence>
<gene>
    <name evidence="3" type="primary">WBGene00104590</name>
</gene>
<feature type="compositionally biased region" description="Low complexity" evidence="1">
    <location>
        <begin position="50"/>
        <end position="67"/>
    </location>
</feature>
<dbReference type="EnsemblMetazoa" id="PPA15036.1">
    <property type="protein sequence ID" value="PPA15036.1"/>
    <property type="gene ID" value="WBGene00104590"/>
</dbReference>
<name>A0A2A6BA51_PRIPA</name>
<feature type="compositionally biased region" description="Basic and acidic residues" evidence="1">
    <location>
        <begin position="162"/>
        <end position="174"/>
    </location>
</feature>
<keyword evidence="2" id="KW-0812">Transmembrane</keyword>
<evidence type="ECO:0000313" key="3">
    <source>
        <dbReference type="EnsemblMetazoa" id="PPA15036.1"/>
    </source>
</evidence>
<reference evidence="3" key="2">
    <citation type="submission" date="2022-06" db="UniProtKB">
        <authorList>
            <consortium name="EnsemblMetazoa"/>
        </authorList>
    </citation>
    <scope>IDENTIFICATION</scope>
    <source>
        <strain evidence="3">PS312</strain>
    </source>
</reference>
<accession>A0A2A6BA51</accession>
<keyword evidence="4" id="KW-1185">Reference proteome</keyword>
<feature type="compositionally biased region" description="Basic and acidic residues" evidence="1">
    <location>
        <begin position="80"/>
        <end position="109"/>
    </location>
</feature>
<accession>A0A8R1UCK0</accession>
<dbReference type="Proteomes" id="UP000005239">
    <property type="component" value="Unassembled WGS sequence"/>
</dbReference>
<feature type="compositionally biased region" description="Basic and acidic residues" evidence="1">
    <location>
        <begin position="185"/>
        <end position="197"/>
    </location>
</feature>
<feature type="compositionally biased region" description="Low complexity" evidence="1">
    <location>
        <begin position="126"/>
        <end position="149"/>
    </location>
</feature>
<dbReference type="AlphaFoldDB" id="A0A2A6BA51"/>
<evidence type="ECO:0000256" key="1">
    <source>
        <dbReference type="SAM" id="MobiDB-lite"/>
    </source>
</evidence>
<feature type="compositionally biased region" description="Acidic residues" evidence="1">
    <location>
        <begin position="110"/>
        <end position="119"/>
    </location>
</feature>
<protein>
    <submittedName>
        <fullName evidence="3">Uncharacterized protein</fullName>
    </submittedName>
</protein>
<organism evidence="3 4">
    <name type="scientific">Pristionchus pacificus</name>
    <name type="common">Parasitic nematode worm</name>
    <dbReference type="NCBI Taxonomy" id="54126"/>
    <lineage>
        <taxon>Eukaryota</taxon>
        <taxon>Metazoa</taxon>
        <taxon>Ecdysozoa</taxon>
        <taxon>Nematoda</taxon>
        <taxon>Chromadorea</taxon>
        <taxon>Rhabditida</taxon>
        <taxon>Rhabditina</taxon>
        <taxon>Diplogasteromorpha</taxon>
        <taxon>Diplogasteroidea</taxon>
        <taxon>Neodiplogasteridae</taxon>
        <taxon>Pristionchus</taxon>
    </lineage>
</organism>
<evidence type="ECO:0000313" key="4">
    <source>
        <dbReference type="Proteomes" id="UP000005239"/>
    </source>
</evidence>
<keyword evidence="2" id="KW-1133">Transmembrane helix</keyword>
<keyword evidence="2" id="KW-0472">Membrane</keyword>